<feature type="chain" id="PRO_5042134575" evidence="2">
    <location>
        <begin position="25"/>
        <end position="284"/>
    </location>
</feature>
<keyword evidence="2" id="KW-0732">Signal</keyword>
<organism evidence="3 4">
    <name type="scientific">Babesia divergens</name>
    <dbReference type="NCBI Taxonomy" id="32595"/>
    <lineage>
        <taxon>Eukaryota</taxon>
        <taxon>Sar</taxon>
        <taxon>Alveolata</taxon>
        <taxon>Apicomplexa</taxon>
        <taxon>Aconoidasida</taxon>
        <taxon>Piroplasmida</taxon>
        <taxon>Babesiidae</taxon>
        <taxon>Babesia</taxon>
    </lineage>
</organism>
<feature type="region of interest" description="Disordered" evidence="1">
    <location>
        <begin position="251"/>
        <end position="284"/>
    </location>
</feature>
<feature type="signal peptide" evidence="2">
    <location>
        <begin position="1"/>
        <end position="24"/>
    </location>
</feature>
<reference evidence="3" key="2">
    <citation type="submission" date="2021-05" db="EMBL/GenBank/DDBJ databases">
        <authorList>
            <person name="Pain A."/>
        </authorList>
    </citation>
    <scope>NUCLEOTIDE SEQUENCE</scope>
    <source>
        <strain evidence="3">1802A</strain>
    </source>
</reference>
<evidence type="ECO:0000313" key="3">
    <source>
        <dbReference type="EMBL" id="KAK1937272.1"/>
    </source>
</evidence>
<evidence type="ECO:0000256" key="1">
    <source>
        <dbReference type="SAM" id="MobiDB-lite"/>
    </source>
</evidence>
<reference evidence="3" key="1">
    <citation type="journal article" date="2014" name="Nucleic Acids Res.">
        <title>The evolutionary dynamics of variant antigen genes in Babesia reveal a history of genomic innovation underlying host-parasite interaction.</title>
        <authorList>
            <person name="Jackson A.P."/>
            <person name="Otto T.D."/>
            <person name="Darby A."/>
            <person name="Ramaprasad A."/>
            <person name="Xia D."/>
            <person name="Echaide I.E."/>
            <person name="Farber M."/>
            <person name="Gahlot S."/>
            <person name="Gamble J."/>
            <person name="Gupta D."/>
            <person name="Gupta Y."/>
            <person name="Jackson L."/>
            <person name="Malandrin L."/>
            <person name="Malas T.B."/>
            <person name="Moussa E."/>
            <person name="Nair M."/>
            <person name="Reid A.J."/>
            <person name="Sanders M."/>
            <person name="Sharma J."/>
            <person name="Tracey A."/>
            <person name="Quail M.A."/>
            <person name="Weir W."/>
            <person name="Wastling J.M."/>
            <person name="Hall N."/>
            <person name="Willadsen P."/>
            <person name="Lingelbach K."/>
            <person name="Shiels B."/>
            <person name="Tait A."/>
            <person name="Berriman M."/>
            <person name="Allred D.R."/>
            <person name="Pain A."/>
        </authorList>
    </citation>
    <scope>NUCLEOTIDE SEQUENCE</scope>
    <source>
        <strain evidence="3">1802A</strain>
    </source>
</reference>
<keyword evidence="4" id="KW-1185">Reference proteome</keyword>
<proteinExistence type="predicted"/>
<protein>
    <submittedName>
        <fullName evidence="3">Secreted antigen 3</fullName>
    </submittedName>
</protein>
<name>A0AAD9GF70_BABDI</name>
<dbReference type="AlphaFoldDB" id="A0AAD9GF70"/>
<feature type="compositionally biased region" description="Basic and acidic residues" evidence="1">
    <location>
        <begin position="260"/>
        <end position="277"/>
    </location>
</feature>
<dbReference type="Proteomes" id="UP001195914">
    <property type="component" value="Unassembled WGS sequence"/>
</dbReference>
<evidence type="ECO:0000313" key="4">
    <source>
        <dbReference type="Proteomes" id="UP001195914"/>
    </source>
</evidence>
<evidence type="ECO:0000256" key="2">
    <source>
        <dbReference type="SAM" id="SignalP"/>
    </source>
</evidence>
<accession>A0AAD9GF70</accession>
<gene>
    <name evidence="3" type="ORF">X943_000637</name>
</gene>
<sequence length="284" mass="32286">MRFWGILRVSGLFILASAFYGSRGVFCSNLEVNPYTESPIVEVSEISEKSTVESSSQSALVFQSSTWDDSQLASAVLFVKEFCKDVKANKFDQYASDKSSCESGNDSKKKSNDNWRYKDVKGICSRFSTNLKWLSGFYIPKYGPGSVDQRKEIDQNFYKHVLKPEKFDVYTKWLVKNIPVITNSLSKMFNESKQLSQEQVNADTSIGPLKYGFLFIGKKWRSSVHHNVGPITKNLTDILKSLQSRLNEMLGKLPKKADKKNKNTKEQKPQDKGEKKSFMGKLFG</sequence>
<comment type="caution">
    <text evidence="3">The sequence shown here is derived from an EMBL/GenBank/DDBJ whole genome shotgun (WGS) entry which is preliminary data.</text>
</comment>
<dbReference type="EMBL" id="JAHBMH010000033">
    <property type="protein sequence ID" value="KAK1937272.1"/>
    <property type="molecule type" value="Genomic_DNA"/>
</dbReference>